<dbReference type="EMBL" id="LNYS01000007">
    <property type="protein sequence ID" value="KTD50643.1"/>
    <property type="molecule type" value="Genomic_DNA"/>
</dbReference>
<comment type="caution">
    <text evidence="2">The sequence shown here is derived from an EMBL/GenBank/DDBJ whole genome shotgun (WGS) entry which is preliminary data.</text>
</comment>
<dbReference type="RefSeq" id="WP_058507335.1">
    <property type="nucleotide sequence ID" value="NZ_CAAAIK010000022.1"/>
</dbReference>
<sequence>MKIIDVIGALETIVVEYCAGQNVSFNMEAYNRDSIEGKSKRLGALVTAAMKASYSERETLYNYVLYIISSLHSLHEINESTKKFVLKPSLTKEEVLKAQNDFEDFLWNIITLLKTSQTALIEISYNHQKIKMPGLLRRGNIYSSYCYTGELFCNPKKLFALLILDDKSSKERCKEEADNCFAPLLIHVLELQIQDLEKKLAATLRASEEEEKLRSQVERLVREKDIAIEELKKSEELARHRLEQSQKAQDNLLAENVELKQENADKTKTIAAKDLELAAKDKQLEAKDQLVAEKEQQLALMQKRIAALEQSNRSKDEACEKIQTELSAVRAFGAPFSLTAQLYGTNRHILMRNLNPKPEEEKQTLTAKDSDEFPGLGVFKGSLVD</sequence>
<keyword evidence="3" id="KW-1185">Reference proteome</keyword>
<keyword evidence="1" id="KW-0175">Coiled coil</keyword>
<evidence type="ECO:0000313" key="3">
    <source>
        <dbReference type="Proteomes" id="UP000054618"/>
    </source>
</evidence>
<gene>
    <name evidence="2" type="ORF">Lqui_1209</name>
</gene>
<reference evidence="2 3" key="1">
    <citation type="submission" date="2015-11" db="EMBL/GenBank/DDBJ databases">
        <title>Genomic analysis of 38 Legionella species identifies large and diverse effector repertoires.</title>
        <authorList>
            <person name="Burstein D."/>
            <person name="Amaro F."/>
            <person name="Zusman T."/>
            <person name="Lifshitz Z."/>
            <person name="Cohen O."/>
            <person name="Gilbert J.A."/>
            <person name="Pupko T."/>
            <person name="Shuman H.A."/>
            <person name="Segal G."/>
        </authorList>
    </citation>
    <scope>NUCLEOTIDE SEQUENCE [LARGE SCALE GENOMIC DNA]</scope>
    <source>
        <strain evidence="2 3">CDC#1442-AUS-E</strain>
    </source>
</reference>
<dbReference type="OrthoDB" id="5652689at2"/>
<evidence type="ECO:0000256" key="1">
    <source>
        <dbReference type="SAM" id="Coils"/>
    </source>
</evidence>
<protein>
    <submittedName>
        <fullName evidence="2">Uncharacterized protein</fullName>
    </submittedName>
</protein>
<evidence type="ECO:0000313" key="2">
    <source>
        <dbReference type="EMBL" id="KTD50643.1"/>
    </source>
</evidence>
<feature type="coiled-coil region" evidence="1">
    <location>
        <begin position="186"/>
        <end position="325"/>
    </location>
</feature>
<organism evidence="2 3">
    <name type="scientific">Legionella quinlivanii</name>
    <dbReference type="NCBI Taxonomy" id="45073"/>
    <lineage>
        <taxon>Bacteria</taxon>
        <taxon>Pseudomonadati</taxon>
        <taxon>Pseudomonadota</taxon>
        <taxon>Gammaproteobacteria</taxon>
        <taxon>Legionellales</taxon>
        <taxon>Legionellaceae</taxon>
        <taxon>Legionella</taxon>
    </lineage>
</organism>
<accession>A0A0W0Y276</accession>
<proteinExistence type="predicted"/>
<name>A0A0W0Y276_9GAMM</name>
<dbReference type="Proteomes" id="UP000054618">
    <property type="component" value="Unassembled WGS sequence"/>
</dbReference>
<dbReference type="PATRIC" id="fig|45073.5.peg.1274"/>
<dbReference type="AlphaFoldDB" id="A0A0W0Y276"/>